<dbReference type="KEGG" id="tad:TRIADDRAFT_61911"/>
<dbReference type="STRING" id="10228.B3SCB4"/>
<dbReference type="CTD" id="6759100"/>
<dbReference type="PANTHER" id="PTHR21286:SF0">
    <property type="entry name" value="NUCLEAR PORE COMPLEX PROTEIN NUP160"/>
    <property type="match status" value="1"/>
</dbReference>
<dbReference type="GeneID" id="6759100"/>
<keyword evidence="9" id="KW-1185">Reference proteome</keyword>
<dbReference type="FunCoup" id="B3SCB4">
    <property type="interactions" value="1890"/>
</dbReference>
<dbReference type="eggNOG" id="KOG4521">
    <property type="taxonomic scope" value="Eukaryota"/>
</dbReference>
<proteinExistence type="predicted"/>
<dbReference type="Pfam" id="PF23354">
    <property type="entry name" value="TPR_NUP160_120_M"/>
    <property type="match status" value="1"/>
</dbReference>
<organism evidence="8 9">
    <name type="scientific">Trichoplax adhaerens</name>
    <name type="common">Trichoplax reptans</name>
    <dbReference type="NCBI Taxonomy" id="10228"/>
    <lineage>
        <taxon>Eukaryota</taxon>
        <taxon>Metazoa</taxon>
        <taxon>Placozoa</taxon>
        <taxon>Uniplacotomia</taxon>
        <taxon>Trichoplacea</taxon>
        <taxon>Trichoplacidae</taxon>
        <taxon>Trichoplax</taxon>
    </lineage>
</organism>
<dbReference type="InterPro" id="IPR056536">
    <property type="entry name" value="TPR_NUP160_C"/>
</dbReference>
<dbReference type="InterPro" id="IPR059141">
    <property type="entry name" value="Beta-prop_Nup120_160"/>
</dbReference>
<dbReference type="OrthoDB" id="67716at2759"/>
<dbReference type="GO" id="GO:0017056">
    <property type="term" value="F:structural constituent of nuclear pore"/>
    <property type="evidence" value="ECO:0000318"/>
    <property type="project" value="GO_Central"/>
</dbReference>
<feature type="domain" description="NUP160 helical" evidence="5">
    <location>
        <begin position="505"/>
        <end position="743"/>
    </location>
</feature>
<evidence type="ECO:0000259" key="6">
    <source>
        <dbReference type="Pfam" id="PF23347"/>
    </source>
</evidence>
<gene>
    <name evidence="8" type="ORF">TRIADDRAFT_61911</name>
</gene>
<dbReference type="OMA" id="TLWKNNM"/>
<accession>B3SCB4</accession>
<dbReference type="PANTHER" id="PTHR21286">
    <property type="entry name" value="NUCLEAR PORE COMPLEX PROTEIN NUP160"/>
    <property type="match status" value="1"/>
</dbReference>
<evidence type="ECO:0000313" key="9">
    <source>
        <dbReference type="Proteomes" id="UP000009022"/>
    </source>
</evidence>
<evidence type="ECO:0000259" key="7">
    <source>
        <dbReference type="Pfam" id="PF23354"/>
    </source>
</evidence>
<dbReference type="Pfam" id="PF23345">
    <property type="entry name" value="NUP160_helical"/>
    <property type="match status" value="1"/>
</dbReference>
<dbReference type="EMBL" id="DS985269">
    <property type="protein sequence ID" value="EDV19633.1"/>
    <property type="molecule type" value="Genomic_DNA"/>
</dbReference>
<evidence type="ECO:0000256" key="3">
    <source>
        <dbReference type="ARBA" id="ARBA00023242"/>
    </source>
</evidence>
<dbReference type="InParanoid" id="B3SCB4"/>
<comment type="subcellular location">
    <subcellularLocation>
        <location evidence="1">Nucleus</location>
    </subcellularLocation>
</comment>
<dbReference type="GO" id="GO:0005643">
    <property type="term" value="C:nuclear pore"/>
    <property type="evidence" value="ECO:0000318"/>
    <property type="project" value="GO_Central"/>
</dbReference>
<keyword evidence="3" id="KW-0539">Nucleus</keyword>
<keyword evidence="2" id="KW-0813">Transport</keyword>
<sequence>MAAKSTPDNHCYRQIVINNSQEVQWKHLVIPLPDSATNKKSEWIIPPFAGGFSYKNAGNISSASRNRFILWLVLDFNVNQPLPPSPLIGHFLTGRIYYNLSKNGKNYGQTSNNTALSILASITLKDSLQFCNYAGLPAIGRMASAELLQDSSAIFAVILPSSISIIILPPVSSNEGARILEIHPGTFVQRLISGFIFGSKMITSADNNLLPQSISFRRLSDGKLYLFMICHRYQLRIWSLEKNDFILHMDMNIYRPSSADSDSSAAVADQPNRLSTSYGDVGEYVGVFLCYPDHVQNIFISFAVTNQNIWTLWKNSKGETLLKFLPVLSTQKNPVGWHQVNVSSNENCDTDGLNDSDVEEYFMRFIFFPGRFSRSTIAKAIQITNHAVTGQNTTLSGVYGEGSPPSLDLLVKDVISLMSYQIQLACEVYDEISEEALRSIQENCWSKFCNSCQDFSQIEREAFGIFTDNSTGLACIIRRNSTSYIYPTDVLASFWDKTLTYTNGIADNIAMLIECIDLIKTHLTQEIHLRIEYDLHRGLDPIMTISDIAEQISGNLNTASPMASTPHYDLITTLEKKLIAIGDISAAISNTIELLDVFEKIVDSNEITTDNEGGIEQISCGRLYSSRMAMRILSTALTDIAHVRFGICCDLLLLQSCILYFENKAFLHEGDHCNTIKCLLIPHTMNLLRAYYSIYWLGQQPCSAASGDEMEFNMRQLAALEISSTSGLFSAVIADPNYTLSELYLAGSAGFKMRSLLMHWPEQCSVSLVECLVANCQYEEAKFYVNMVNAITEEGLAAREFMLGQCYLSTADGSKALECFISASNGIASDRFFWKLLMSEVYNEKRVTALYYMKVMRLFEQFSYFDLAIIAARTAINSVDSCDEEIPVFWSNIFKYYLELGQAEQAYNALASNPDVERQKDCLQLFVTVLCENLDFKTLCQFPYEGFVDIVSEIMLNRARNVSMSSNCYYDQLYSFHVFRNNFRKAACVMYECASRLAEECVGVASLQQQAKCYLVARNSLHLVTADRRWILCPKLELPISKSNALDKSENAAEISDITDICLRSKMVEVGDVDKDYMLVISRLQILQRDDNTKYSEGQFTPEETLVYLISAGLFDTAFSLARAFDIPYSKIFEGLAYNYQIDDSELAWLKANDFSFVCSNRELSPTDRAWLLLEHYLSYFDGAESSTFYACVINKLLSLNCSLPYWLSSSLKKLDLATLLRLYIQYDFLSEATQLVMDYIDAVHGIHTAEFGLKNAAHADSPSVWLPYSSIDHLLQLLDKISSETELYKLKKELQDKLGRYLEFADKISVIKIDNEQSRRMTRELQGVASAGNIPFQFVK</sequence>
<feature type="domain" description="NUP160 C-terminal TPR" evidence="6">
    <location>
        <begin position="1069"/>
        <end position="1310"/>
    </location>
</feature>
<dbReference type="Pfam" id="PF23347">
    <property type="entry name" value="TPR_Nup160_C"/>
    <property type="match status" value="1"/>
</dbReference>
<name>B3SCB4_TRIAD</name>
<dbReference type="InterPro" id="IPR021717">
    <property type="entry name" value="Nucleoporin_Nup160"/>
</dbReference>
<dbReference type="RefSeq" id="XP_002117871.1">
    <property type="nucleotide sequence ID" value="XM_002117835.1"/>
</dbReference>
<evidence type="ECO:0000313" key="8">
    <source>
        <dbReference type="EMBL" id="EDV19633.1"/>
    </source>
</evidence>
<evidence type="ECO:0000259" key="5">
    <source>
        <dbReference type="Pfam" id="PF23345"/>
    </source>
</evidence>
<protein>
    <recommendedName>
        <fullName evidence="10">Nuclear pore complex protein Nup160</fullName>
    </recommendedName>
</protein>
<feature type="domain" description="NUP160 middle TPR" evidence="7">
    <location>
        <begin position="760"/>
        <end position="1023"/>
    </location>
</feature>
<dbReference type="InterPro" id="IPR056547">
    <property type="entry name" value="NUP160_helical"/>
</dbReference>
<feature type="domain" description="Nucleoporin Nup120/160 beta-propeller" evidence="4">
    <location>
        <begin position="300"/>
        <end position="489"/>
    </location>
</feature>
<dbReference type="Pfam" id="PF11715">
    <property type="entry name" value="Beta-prop_Nup120_160"/>
    <property type="match status" value="1"/>
</dbReference>
<dbReference type="Proteomes" id="UP000009022">
    <property type="component" value="Unassembled WGS sequence"/>
</dbReference>
<evidence type="ECO:0000256" key="1">
    <source>
        <dbReference type="ARBA" id="ARBA00004123"/>
    </source>
</evidence>
<reference evidence="8 9" key="1">
    <citation type="journal article" date="2008" name="Nature">
        <title>The Trichoplax genome and the nature of placozoans.</title>
        <authorList>
            <person name="Srivastava M."/>
            <person name="Begovic E."/>
            <person name="Chapman J."/>
            <person name="Putnam N.H."/>
            <person name="Hellsten U."/>
            <person name="Kawashima T."/>
            <person name="Kuo A."/>
            <person name="Mitros T."/>
            <person name="Salamov A."/>
            <person name="Carpenter M.L."/>
            <person name="Signorovitch A.Y."/>
            <person name="Moreno M.A."/>
            <person name="Kamm K."/>
            <person name="Grimwood J."/>
            <person name="Schmutz J."/>
            <person name="Shapiro H."/>
            <person name="Grigoriev I.V."/>
            <person name="Buss L.W."/>
            <person name="Schierwater B."/>
            <person name="Dellaporta S.L."/>
            <person name="Rokhsar D.S."/>
        </authorList>
    </citation>
    <scope>NUCLEOTIDE SEQUENCE [LARGE SCALE GENOMIC DNA]</scope>
    <source>
        <strain evidence="8 9">Grell-BS-1999</strain>
    </source>
</reference>
<dbReference type="InterPro" id="IPR056535">
    <property type="entry name" value="TPR_NUP160_M"/>
</dbReference>
<evidence type="ECO:0008006" key="10">
    <source>
        <dbReference type="Google" id="ProtNLM"/>
    </source>
</evidence>
<dbReference type="HOGENOM" id="CLU_005083_0_0_1"/>
<evidence type="ECO:0000259" key="4">
    <source>
        <dbReference type="Pfam" id="PF11715"/>
    </source>
</evidence>
<evidence type="ECO:0000256" key="2">
    <source>
        <dbReference type="ARBA" id="ARBA00022448"/>
    </source>
</evidence>
<dbReference type="PhylomeDB" id="B3SCB4"/>